<evidence type="ECO:0000256" key="3">
    <source>
        <dbReference type="ARBA" id="ARBA00022737"/>
    </source>
</evidence>
<dbReference type="EMBL" id="JARKHS020017939">
    <property type="protein sequence ID" value="KAK8772714.1"/>
    <property type="molecule type" value="Genomic_DNA"/>
</dbReference>
<dbReference type="Pfam" id="PF14559">
    <property type="entry name" value="TPR_19"/>
    <property type="match status" value="1"/>
</dbReference>
<feature type="repeat" description="TPR" evidence="8">
    <location>
        <begin position="178"/>
        <end position="211"/>
    </location>
</feature>
<evidence type="ECO:0000313" key="12">
    <source>
        <dbReference type="Proteomes" id="UP001321473"/>
    </source>
</evidence>
<dbReference type="PANTHER" id="PTHR20931">
    <property type="entry name" value="TETRATRICOPEPTIDE REPEAT PROTEIN 30"/>
    <property type="match status" value="1"/>
</dbReference>
<dbReference type="GO" id="GO:0042073">
    <property type="term" value="P:intraciliary transport"/>
    <property type="evidence" value="ECO:0007669"/>
    <property type="project" value="UniProtKB-UniRule"/>
</dbReference>
<dbReference type="PANTHER" id="PTHR20931:SF0">
    <property type="entry name" value="TETRATRICOPEPTIDE REPEAT PROTEIN 30"/>
    <property type="match status" value="1"/>
</dbReference>
<sequence length="629" mass="67830">MNAWVLALALLALTSTAMAGGYGGGHGAIILAGHGGGYGGGYGGGLGGYSKVVPGPSFLVNTVHRVHKISQGAALVGTAQHGGGYGGGFGGGFGGGYGGGFGGGHGGYGGHGCRAQALYQSGCAYEEALQVSASLAEDRPEMAPAARQLQAAIRYAQDDLAGARALLLQGGPGEEDNADTQVNLGCLAYKEGRPDEALTLFNKALQSQADAPPQLWYAVALCHYARRDYAPALQQLAHIIERGIRDRPELSVGMATEGLEVRSVGNTASLHASALVEAFNLKAAIELRLANPAAAREALTDMPPRAEHELDAVTLHNQALLEADQQPAAALAKLQFLFQQTAPEEAYTKLEALAARQADRLRQVRQQGAPQAQVKAVLRERFLPALMAQARIPWEARDYPLVERLFRRSVELCSEEDCWRLNVGHVLFVQEGKFHEAVAFYEPLVEREQDSDLLKLSPALLANLCVAYIMTGQNEQAEQLMRRVEQREEQLAYDQPGQKMFHLCIVNLVIGTLYCAKGNYDFGVSRVIKSFEPHASKLGADTWFYAKRCLLALLENLAKQVVLVRDAVLYDLLRFLAQCEQHGRALPAATDIRTASAGLGSRSVAYEARRMRALTLRLMAAEPQSFKAR</sequence>
<evidence type="ECO:0000256" key="4">
    <source>
        <dbReference type="ARBA" id="ARBA00022794"/>
    </source>
</evidence>
<keyword evidence="4 9" id="KW-0970">Cilium biogenesis/degradation</keyword>
<feature type="chain" id="PRO_5042830831" description="Tetratricopeptide repeat protein 30" evidence="10">
    <location>
        <begin position="20"/>
        <end position="629"/>
    </location>
</feature>
<evidence type="ECO:0000256" key="5">
    <source>
        <dbReference type="ARBA" id="ARBA00022803"/>
    </source>
</evidence>
<dbReference type="SMART" id="SM00028">
    <property type="entry name" value="TPR"/>
    <property type="match status" value="3"/>
</dbReference>
<keyword evidence="5 8" id="KW-0802">TPR repeat</keyword>
<evidence type="ECO:0000256" key="7">
    <source>
        <dbReference type="ARBA" id="ARBA00023273"/>
    </source>
</evidence>
<organism evidence="11 12">
    <name type="scientific">Amblyomma americanum</name>
    <name type="common">Lone star tick</name>
    <dbReference type="NCBI Taxonomy" id="6943"/>
    <lineage>
        <taxon>Eukaryota</taxon>
        <taxon>Metazoa</taxon>
        <taxon>Ecdysozoa</taxon>
        <taxon>Arthropoda</taxon>
        <taxon>Chelicerata</taxon>
        <taxon>Arachnida</taxon>
        <taxon>Acari</taxon>
        <taxon>Parasitiformes</taxon>
        <taxon>Ixodida</taxon>
        <taxon>Ixodoidea</taxon>
        <taxon>Ixodidae</taxon>
        <taxon>Amblyomminae</taxon>
        <taxon>Amblyomma</taxon>
    </lineage>
</organism>
<dbReference type="GO" id="GO:0030992">
    <property type="term" value="C:intraciliary transport particle B"/>
    <property type="evidence" value="ECO:0007669"/>
    <property type="project" value="TreeGrafter"/>
</dbReference>
<dbReference type="InterPro" id="IPR039941">
    <property type="entry name" value="TT30"/>
</dbReference>
<dbReference type="InterPro" id="IPR011990">
    <property type="entry name" value="TPR-like_helical_dom_sf"/>
</dbReference>
<comment type="caution">
    <text evidence="11">The sequence shown here is derived from an EMBL/GenBank/DDBJ whole genome shotgun (WGS) entry which is preliminary data.</text>
</comment>
<keyword evidence="6 9" id="KW-0969">Cilium</keyword>
<dbReference type="Proteomes" id="UP001321473">
    <property type="component" value="Unassembled WGS sequence"/>
</dbReference>
<comment type="similarity">
    <text evidence="2 9">Belongs to the TTC30/dfy-1/fleer family.</text>
</comment>
<keyword evidence="12" id="KW-1185">Reference proteome</keyword>
<dbReference type="PROSITE" id="PS50005">
    <property type="entry name" value="TPR"/>
    <property type="match status" value="1"/>
</dbReference>
<dbReference type="Gene3D" id="1.25.40.10">
    <property type="entry name" value="Tetratricopeptide repeat domain"/>
    <property type="match status" value="2"/>
</dbReference>
<proteinExistence type="inferred from homology"/>
<gene>
    <name evidence="11" type="ORF">V5799_024043</name>
</gene>
<evidence type="ECO:0000256" key="8">
    <source>
        <dbReference type="PROSITE-ProRule" id="PRU00339"/>
    </source>
</evidence>
<keyword evidence="7 9" id="KW-0966">Cell projection</keyword>
<dbReference type="InterPro" id="IPR019734">
    <property type="entry name" value="TPR_rpt"/>
</dbReference>
<reference evidence="11 12" key="1">
    <citation type="journal article" date="2023" name="Arcadia Sci">
        <title>De novo assembly of a long-read Amblyomma americanum tick genome.</title>
        <authorList>
            <person name="Chou S."/>
            <person name="Poskanzer K.E."/>
            <person name="Rollins M."/>
            <person name="Thuy-Boun P.S."/>
        </authorList>
    </citation>
    <scope>NUCLEOTIDE SEQUENCE [LARGE SCALE GENOMIC DNA]</scope>
    <source>
        <strain evidence="11">F_SG_1</strain>
        <tissue evidence="11">Salivary glands</tissue>
    </source>
</reference>
<evidence type="ECO:0000256" key="1">
    <source>
        <dbReference type="ARBA" id="ARBA00004138"/>
    </source>
</evidence>
<evidence type="ECO:0000313" key="11">
    <source>
        <dbReference type="EMBL" id="KAK8772714.1"/>
    </source>
</evidence>
<accession>A0AAQ4EDH6</accession>
<evidence type="ECO:0000256" key="9">
    <source>
        <dbReference type="RuleBase" id="RU367070"/>
    </source>
</evidence>
<evidence type="ECO:0000256" key="2">
    <source>
        <dbReference type="ARBA" id="ARBA00009522"/>
    </source>
</evidence>
<evidence type="ECO:0000256" key="6">
    <source>
        <dbReference type="ARBA" id="ARBA00023069"/>
    </source>
</evidence>
<dbReference type="GO" id="GO:0005879">
    <property type="term" value="C:axonemal microtubule"/>
    <property type="evidence" value="ECO:0007669"/>
    <property type="project" value="UniProtKB-UniRule"/>
</dbReference>
<feature type="signal peptide" evidence="10">
    <location>
        <begin position="1"/>
        <end position="19"/>
    </location>
</feature>
<comment type="function">
    <text evidence="9">Required for polyglutamylation of axonemal tubulin. Plays a role in anterograde intraflagellar transport (IFT), the process by which cilia precursors are transported from the base of the cilium to the site of their incorporation at the tip.</text>
</comment>
<comment type="subcellular location">
    <subcellularLocation>
        <location evidence="1 9">Cell projection</location>
        <location evidence="1 9">Cilium</location>
    </subcellularLocation>
</comment>
<dbReference type="SUPFAM" id="SSF48452">
    <property type="entry name" value="TPR-like"/>
    <property type="match status" value="2"/>
</dbReference>
<name>A0AAQ4EDH6_AMBAM</name>
<evidence type="ECO:0000256" key="10">
    <source>
        <dbReference type="SAM" id="SignalP"/>
    </source>
</evidence>
<keyword evidence="10" id="KW-0732">Signal</keyword>
<keyword evidence="3" id="KW-0677">Repeat</keyword>
<dbReference type="GO" id="GO:0120170">
    <property type="term" value="F:intraciliary transport particle B binding"/>
    <property type="evidence" value="ECO:0007669"/>
    <property type="project" value="TreeGrafter"/>
</dbReference>
<protein>
    <recommendedName>
        <fullName evidence="9">Tetratricopeptide repeat protein 30</fullName>
    </recommendedName>
</protein>
<dbReference type="AlphaFoldDB" id="A0AAQ4EDH6"/>